<dbReference type="AlphaFoldDB" id="A0AA85KCW0"/>
<organism evidence="2 3">
    <name type="scientific">Trichobilharzia regenti</name>
    <name type="common">Nasal bird schistosome</name>
    <dbReference type="NCBI Taxonomy" id="157069"/>
    <lineage>
        <taxon>Eukaryota</taxon>
        <taxon>Metazoa</taxon>
        <taxon>Spiralia</taxon>
        <taxon>Lophotrochozoa</taxon>
        <taxon>Platyhelminthes</taxon>
        <taxon>Trematoda</taxon>
        <taxon>Digenea</taxon>
        <taxon>Strigeidida</taxon>
        <taxon>Schistosomatoidea</taxon>
        <taxon>Schistosomatidae</taxon>
        <taxon>Trichobilharzia</taxon>
    </lineage>
</organism>
<feature type="repeat" description="RCC1" evidence="1">
    <location>
        <begin position="328"/>
        <end position="386"/>
    </location>
</feature>
<evidence type="ECO:0000313" key="3">
    <source>
        <dbReference type="WBParaSite" id="TREG1_88140.5"/>
    </source>
</evidence>
<name>A0AA85KCW0_TRIRE</name>
<dbReference type="PROSITE" id="PS00626">
    <property type="entry name" value="RCC1_2"/>
    <property type="match status" value="2"/>
</dbReference>
<dbReference type="InterPro" id="IPR000408">
    <property type="entry name" value="Reg_chr_condens"/>
</dbReference>
<dbReference type="InterPro" id="IPR009091">
    <property type="entry name" value="RCC1/BLIP-II"/>
</dbReference>
<feature type="repeat" description="RCC1" evidence="1">
    <location>
        <begin position="192"/>
        <end position="257"/>
    </location>
</feature>
<sequence length="388" mass="42402">MKIHFGQINFRAGIIKCFVTLKSRCAILMKITSENSALVSGAYRNFNAGWESTFEFKPNNPLVFSDWHCSIFSLNSGSASSYVLYGLLREKCFNQPLVSVCSNNAWIILKTLSSITAVEKNTGTEIYSDITDVTQLASDGYSVYCIRDETLCLLTITKLEGITTIDRPFGFSVKIKSISCGLGFLLCLTFSGQVFSQGIGRWVSCFLNSNVFTSSRGQLGLGDLSERTELTLIEALQILTVTQISAGHWHSACLTDTGDVYTWGWNEHGQLGHKSLGVKNKLGIISENERQSCVSVLAIPTPVDFPDELSISQISCGGRHTVCLTEDGIVFCFGWNGYGQLGLDSSVEAVDIPVKQTVLTAQQLKSNLTVSSVSCGLWSTSLQLNSKH</sequence>
<evidence type="ECO:0000313" key="2">
    <source>
        <dbReference type="Proteomes" id="UP000050795"/>
    </source>
</evidence>
<dbReference type="Gene3D" id="2.130.10.30">
    <property type="entry name" value="Regulator of chromosome condensation 1/beta-lactamase-inhibitor protein II"/>
    <property type="match status" value="1"/>
</dbReference>
<dbReference type="Pfam" id="PF00415">
    <property type="entry name" value="RCC1"/>
    <property type="match status" value="2"/>
</dbReference>
<proteinExistence type="predicted"/>
<evidence type="ECO:0008006" key="4">
    <source>
        <dbReference type="Google" id="ProtNLM"/>
    </source>
</evidence>
<dbReference type="InterPro" id="IPR052830">
    <property type="entry name" value="RCC1_domain-containing"/>
</dbReference>
<protein>
    <recommendedName>
        <fullName evidence="4">RCC1 domain-containing protein</fullName>
    </recommendedName>
</protein>
<accession>A0AA85KCW0</accession>
<dbReference type="SUPFAM" id="SSF50985">
    <property type="entry name" value="RCC1/BLIP-II"/>
    <property type="match status" value="1"/>
</dbReference>
<dbReference type="PROSITE" id="PS50012">
    <property type="entry name" value="RCC1_3"/>
    <property type="match status" value="3"/>
</dbReference>
<reference evidence="3" key="2">
    <citation type="submission" date="2023-11" db="UniProtKB">
        <authorList>
            <consortium name="WormBaseParasite"/>
        </authorList>
    </citation>
    <scope>IDENTIFICATION</scope>
</reference>
<evidence type="ECO:0000256" key="1">
    <source>
        <dbReference type="PROSITE-ProRule" id="PRU00235"/>
    </source>
</evidence>
<dbReference type="Proteomes" id="UP000050795">
    <property type="component" value="Unassembled WGS sequence"/>
</dbReference>
<dbReference type="PANTHER" id="PTHR46849:SF1">
    <property type="entry name" value="RCC1 DOMAIN-CONTAINING PROTEIN 1"/>
    <property type="match status" value="1"/>
</dbReference>
<keyword evidence="2" id="KW-1185">Reference proteome</keyword>
<dbReference type="PANTHER" id="PTHR46849">
    <property type="entry name" value="RCC1 DOMAIN-CONTAINING PROTEIN 1"/>
    <property type="match status" value="1"/>
</dbReference>
<feature type="repeat" description="RCC1" evidence="1">
    <location>
        <begin position="258"/>
        <end position="327"/>
    </location>
</feature>
<reference evidence="2" key="1">
    <citation type="submission" date="2022-06" db="EMBL/GenBank/DDBJ databases">
        <authorList>
            <person name="Berger JAMES D."/>
            <person name="Berger JAMES D."/>
        </authorList>
    </citation>
    <scope>NUCLEOTIDE SEQUENCE [LARGE SCALE GENOMIC DNA]</scope>
</reference>
<dbReference type="PRINTS" id="PR00633">
    <property type="entry name" value="RCCNDNSATION"/>
</dbReference>
<dbReference type="WBParaSite" id="TREG1_88140.5">
    <property type="protein sequence ID" value="TREG1_88140.5"/>
    <property type="gene ID" value="TREG1_88140"/>
</dbReference>